<proteinExistence type="predicted"/>
<dbReference type="EMBL" id="JAPEVG010000169">
    <property type="protein sequence ID" value="KAJ8475090.1"/>
    <property type="molecule type" value="Genomic_DNA"/>
</dbReference>
<sequence>MGDTFVRLDYDMFVRGLVKPVASEPEDAFFDNLFDSVPTNGCETAVYEAFSDAINSKAISPDFLLITTRSAHNSDDEAKNKTDCGMHAAGSRAIIDKRTDWSAIEMSIKCETGHAGDAEAADDRWNGLLARTTSSSNLVFRYQIFTHHFTILLFGDYARIAMSDRAGIIYASQINYKANPAKLGRVFWRLSRATPEARGHDPSAVRILRGSPEYDAMVTWKTKTLPAGDHARELFVDTLDEDYPWYRLAVHHEDNTTNFLVAKPTYAALGLVGRSTRGFVAHNVSDPSQPFVYLKDCWRVKCGHTKREGDVLAYLNSKRVKNIPTLLYHGDVLGHKTVTQEMWQLFDEESERECPIEEYWHYRVVVKEVGRPIYEFSNGKQLVKILSDCVLAHKEAHKKAKVIHRDVSVGNMIMIPVDKSPQGTPIYRGLLTDWELSKDIHAYDLKPRNVNRTGTWQYLSVNASNRRTEHIDVADDLESFLYVLIWCAIRYLPHDCPDVGHFMYSFFDHGETTNHKEYTCGLLKRLAISDGYLMTNTQRPITFLCEPLHTSVDKPMARVGSAPAHLPPILPSDALLTSKSSPLPPPTAAPLAPIESPSLAPDIPQEQKHPIHHIITVLLGRFKRYYKAQAFYSMAPVKPKQIAVKSDSDGTAYDLALFDSDSDSDSDTHSGWDLSDDRSLASERKRKKISKKANSHRVFGSLLVDFIRDENVGWPMNDRLADQLEPKH</sequence>
<dbReference type="Pfam" id="PF17667">
    <property type="entry name" value="Pkinase_fungal"/>
    <property type="match status" value="1"/>
</dbReference>
<dbReference type="InterPro" id="IPR011009">
    <property type="entry name" value="Kinase-like_dom_sf"/>
</dbReference>
<organism evidence="2 3">
    <name type="scientific">Trametes cubensis</name>
    <dbReference type="NCBI Taxonomy" id="1111947"/>
    <lineage>
        <taxon>Eukaryota</taxon>
        <taxon>Fungi</taxon>
        <taxon>Dikarya</taxon>
        <taxon>Basidiomycota</taxon>
        <taxon>Agaricomycotina</taxon>
        <taxon>Agaricomycetes</taxon>
        <taxon>Polyporales</taxon>
        <taxon>Polyporaceae</taxon>
        <taxon>Trametes</taxon>
    </lineage>
</organism>
<dbReference type="SUPFAM" id="SSF56112">
    <property type="entry name" value="Protein kinase-like (PK-like)"/>
    <property type="match status" value="1"/>
</dbReference>
<protein>
    <recommendedName>
        <fullName evidence="1">Fungal-type protein kinase domain-containing protein</fullName>
    </recommendedName>
</protein>
<evidence type="ECO:0000313" key="2">
    <source>
        <dbReference type="EMBL" id="KAJ8475090.1"/>
    </source>
</evidence>
<dbReference type="PANTHER" id="PTHR38248:SF2">
    <property type="entry name" value="FUNK1 11"/>
    <property type="match status" value="1"/>
</dbReference>
<evidence type="ECO:0000313" key="3">
    <source>
        <dbReference type="Proteomes" id="UP001215151"/>
    </source>
</evidence>
<keyword evidence="3" id="KW-1185">Reference proteome</keyword>
<feature type="domain" description="Fungal-type protein kinase" evidence="1">
    <location>
        <begin position="120"/>
        <end position="487"/>
    </location>
</feature>
<comment type="caution">
    <text evidence="2">The sequence shown here is derived from an EMBL/GenBank/DDBJ whole genome shotgun (WGS) entry which is preliminary data.</text>
</comment>
<dbReference type="AlphaFoldDB" id="A0AAD7TTW7"/>
<dbReference type="PANTHER" id="PTHR38248">
    <property type="entry name" value="FUNK1 6"/>
    <property type="match status" value="1"/>
</dbReference>
<name>A0AAD7TTW7_9APHY</name>
<evidence type="ECO:0000259" key="1">
    <source>
        <dbReference type="Pfam" id="PF17667"/>
    </source>
</evidence>
<accession>A0AAD7TTW7</accession>
<dbReference type="Proteomes" id="UP001215151">
    <property type="component" value="Unassembled WGS sequence"/>
</dbReference>
<dbReference type="InterPro" id="IPR040976">
    <property type="entry name" value="Pkinase_fungal"/>
</dbReference>
<dbReference type="Gene3D" id="1.10.510.10">
    <property type="entry name" value="Transferase(Phosphotransferase) domain 1"/>
    <property type="match status" value="1"/>
</dbReference>
<reference evidence="2" key="1">
    <citation type="submission" date="2022-11" db="EMBL/GenBank/DDBJ databases">
        <title>Genome Sequence of Cubamyces cubensis.</title>
        <authorList>
            <person name="Buettner E."/>
        </authorList>
    </citation>
    <scope>NUCLEOTIDE SEQUENCE</scope>
    <source>
        <strain evidence="2">MPL-01</strain>
    </source>
</reference>
<gene>
    <name evidence="2" type="ORF">ONZ51_g6786</name>
</gene>